<comment type="caution">
    <text evidence="1">The sequence shown here is derived from an EMBL/GenBank/DDBJ whole genome shotgun (WGS) entry which is preliminary data.</text>
</comment>
<sequence length="133" mass="14340">MSRFMEQQTQPPQGMFPADGGGYHTPGESHVDTTRSLDPHTSIEDYSRVMLQYTQNRMSGFARLDDDKGSPASRSSGSSDTGNESSDSTSGMFARQMDGRDSTARSSSASFSNSPYGNGETTTSARDNSKPSF</sequence>
<keyword evidence="2" id="KW-1185">Reference proteome</keyword>
<name>A0ACC3B1Z7_9EURO</name>
<organism evidence="1 2">
    <name type="scientific">Aspergillus melleus</name>
    <dbReference type="NCBI Taxonomy" id="138277"/>
    <lineage>
        <taxon>Eukaryota</taxon>
        <taxon>Fungi</taxon>
        <taxon>Dikarya</taxon>
        <taxon>Ascomycota</taxon>
        <taxon>Pezizomycotina</taxon>
        <taxon>Eurotiomycetes</taxon>
        <taxon>Eurotiomycetidae</taxon>
        <taxon>Eurotiales</taxon>
        <taxon>Aspergillaceae</taxon>
        <taxon>Aspergillus</taxon>
        <taxon>Aspergillus subgen. Circumdati</taxon>
    </lineage>
</organism>
<gene>
    <name evidence="1" type="ORF">N8T08_005516</name>
</gene>
<evidence type="ECO:0000313" key="1">
    <source>
        <dbReference type="EMBL" id="KAK1144363.1"/>
    </source>
</evidence>
<evidence type="ECO:0000313" key="2">
    <source>
        <dbReference type="Proteomes" id="UP001177260"/>
    </source>
</evidence>
<protein>
    <submittedName>
        <fullName evidence="1">Uncharacterized protein</fullName>
    </submittedName>
</protein>
<proteinExistence type="predicted"/>
<reference evidence="1 2" key="1">
    <citation type="journal article" date="2023" name="ACS Omega">
        <title>Identification of the Neoaspergillic Acid Biosynthesis Gene Cluster by Establishing an In Vitro CRISPR-Ribonucleoprotein Genetic System in Aspergillus melleus.</title>
        <authorList>
            <person name="Yuan B."/>
            <person name="Grau M.F."/>
            <person name="Murata R.M."/>
            <person name="Torok T."/>
            <person name="Venkateswaran K."/>
            <person name="Stajich J.E."/>
            <person name="Wang C.C.C."/>
        </authorList>
    </citation>
    <scope>NUCLEOTIDE SEQUENCE [LARGE SCALE GENOMIC DNA]</scope>
    <source>
        <strain evidence="1 2">IMV 1140</strain>
    </source>
</reference>
<accession>A0ACC3B1Z7</accession>
<dbReference type="Proteomes" id="UP001177260">
    <property type="component" value="Unassembled WGS sequence"/>
</dbReference>
<dbReference type="EMBL" id="JAOPJF010000031">
    <property type="protein sequence ID" value="KAK1144363.1"/>
    <property type="molecule type" value="Genomic_DNA"/>
</dbReference>